<dbReference type="PhylomeDB" id="B4GG50"/>
<keyword evidence="2 4" id="KW-0175">Coiled coil</keyword>
<dbReference type="HOGENOM" id="CLU_257620_0_0_1"/>
<comment type="subcellular location">
    <subcellularLocation>
        <location evidence="1">Nucleus</location>
    </subcellularLocation>
</comment>
<evidence type="ECO:0000256" key="4">
    <source>
        <dbReference type="SAM" id="Coils"/>
    </source>
</evidence>
<keyword evidence="9" id="KW-1185">Reference proteome</keyword>
<evidence type="ECO:0000256" key="3">
    <source>
        <dbReference type="ARBA" id="ARBA00023242"/>
    </source>
</evidence>
<protein>
    <submittedName>
        <fullName evidence="8">GL17207</fullName>
    </submittedName>
</protein>
<evidence type="ECO:0000259" key="7">
    <source>
        <dbReference type="Pfam" id="PF25785"/>
    </source>
</evidence>
<feature type="compositionally biased region" description="Polar residues" evidence="5">
    <location>
        <begin position="330"/>
        <end position="356"/>
    </location>
</feature>
<feature type="compositionally biased region" description="Low complexity" evidence="5">
    <location>
        <begin position="186"/>
        <end position="228"/>
    </location>
</feature>
<reference evidence="8 9" key="1">
    <citation type="journal article" date="2007" name="Nature">
        <title>Evolution of genes and genomes on the Drosophila phylogeny.</title>
        <authorList>
            <consortium name="Drosophila 12 Genomes Consortium"/>
            <person name="Clark A.G."/>
            <person name="Eisen M.B."/>
            <person name="Smith D.R."/>
            <person name="Bergman C.M."/>
            <person name="Oliver B."/>
            <person name="Markow T.A."/>
            <person name="Kaufman T.C."/>
            <person name="Kellis M."/>
            <person name="Gelbart W."/>
            <person name="Iyer V.N."/>
            <person name="Pollard D.A."/>
            <person name="Sackton T.B."/>
            <person name="Larracuente A.M."/>
            <person name="Singh N.D."/>
            <person name="Abad J.P."/>
            <person name="Abt D.N."/>
            <person name="Adryan B."/>
            <person name="Aguade M."/>
            <person name="Akashi H."/>
            <person name="Anderson W.W."/>
            <person name="Aquadro C.F."/>
            <person name="Ardell D.H."/>
            <person name="Arguello R."/>
            <person name="Artieri C.G."/>
            <person name="Barbash D.A."/>
            <person name="Barker D."/>
            <person name="Barsanti P."/>
            <person name="Batterham P."/>
            <person name="Batzoglou S."/>
            <person name="Begun D."/>
            <person name="Bhutkar A."/>
            <person name="Blanco E."/>
            <person name="Bosak S.A."/>
            <person name="Bradley R.K."/>
            <person name="Brand A.D."/>
            <person name="Brent M.R."/>
            <person name="Brooks A.N."/>
            <person name="Brown R.H."/>
            <person name="Butlin R.K."/>
            <person name="Caggese C."/>
            <person name="Calvi B.R."/>
            <person name="Bernardo de Carvalho A."/>
            <person name="Caspi A."/>
            <person name="Castrezana S."/>
            <person name="Celniker S.E."/>
            <person name="Chang J.L."/>
            <person name="Chapple C."/>
            <person name="Chatterji S."/>
            <person name="Chinwalla A."/>
            <person name="Civetta A."/>
            <person name="Clifton S.W."/>
            <person name="Comeron J.M."/>
            <person name="Costello J.C."/>
            <person name="Coyne J.A."/>
            <person name="Daub J."/>
            <person name="David R.G."/>
            <person name="Delcher A.L."/>
            <person name="Delehaunty K."/>
            <person name="Do C.B."/>
            <person name="Ebling H."/>
            <person name="Edwards K."/>
            <person name="Eickbush T."/>
            <person name="Evans J.D."/>
            <person name="Filipski A."/>
            <person name="Findeiss S."/>
            <person name="Freyhult E."/>
            <person name="Fulton L."/>
            <person name="Fulton R."/>
            <person name="Garcia A.C."/>
            <person name="Gardiner A."/>
            <person name="Garfield D.A."/>
            <person name="Garvin B.E."/>
            <person name="Gibson G."/>
            <person name="Gilbert D."/>
            <person name="Gnerre S."/>
            <person name="Godfrey J."/>
            <person name="Good R."/>
            <person name="Gotea V."/>
            <person name="Gravely B."/>
            <person name="Greenberg A.J."/>
            <person name="Griffiths-Jones S."/>
            <person name="Gross S."/>
            <person name="Guigo R."/>
            <person name="Gustafson E.A."/>
            <person name="Haerty W."/>
            <person name="Hahn M.W."/>
            <person name="Halligan D.L."/>
            <person name="Halpern A.L."/>
            <person name="Halter G.M."/>
            <person name="Han M.V."/>
            <person name="Heger A."/>
            <person name="Hillier L."/>
            <person name="Hinrichs A.S."/>
            <person name="Holmes I."/>
            <person name="Hoskins R.A."/>
            <person name="Hubisz M.J."/>
            <person name="Hultmark D."/>
            <person name="Huntley M.A."/>
            <person name="Jaffe D.B."/>
            <person name="Jagadeeshan S."/>
            <person name="Jeck W.R."/>
            <person name="Johnson J."/>
            <person name="Jones C.D."/>
            <person name="Jordan W.C."/>
            <person name="Karpen G.H."/>
            <person name="Kataoka E."/>
            <person name="Keightley P.D."/>
            <person name="Kheradpour P."/>
            <person name="Kirkness E.F."/>
            <person name="Koerich L.B."/>
            <person name="Kristiansen K."/>
            <person name="Kudrna D."/>
            <person name="Kulathinal R.J."/>
            <person name="Kumar S."/>
            <person name="Kwok R."/>
            <person name="Lander E."/>
            <person name="Langley C.H."/>
            <person name="Lapoint R."/>
            <person name="Lazzaro B.P."/>
            <person name="Lee S.J."/>
            <person name="Levesque L."/>
            <person name="Li R."/>
            <person name="Lin C.F."/>
            <person name="Lin M.F."/>
            <person name="Lindblad-Toh K."/>
            <person name="Llopart A."/>
            <person name="Long M."/>
            <person name="Low L."/>
            <person name="Lozovsky E."/>
            <person name="Lu J."/>
            <person name="Luo M."/>
            <person name="Machado C.A."/>
            <person name="Makalowski W."/>
            <person name="Marzo M."/>
            <person name="Matsuda M."/>
            <person name="Matzkin L."/>
            <person name="McAllister B."/>
            <person name="McBride C.S."/>
            <person name="McKernan B."/>
            <person name="McKernan K."/>
            <person name="Mendez-Lago M."/>
            <person name="Minx P."/>
            <person name="Mollenhauer M.U."/>
            <person name="Montooth K."/>
            <person name="Mount S.M."/>
            <person name="Mu X."/>
            <person name="Myers E."/>
            <person name="Negre B."/>
            <person name="Newfeld S."/>
            <person name="Nielsen R."/>
            <person name="Noor M.A."/>
            <person name="O'Grady P."/>
            <person name="Pachter L."/>
            <person name="Papaceit M."/>
            <person name="Parisi M.J."/>
            <person name="Parisi M."/>
            <person name="Parts L."/>
            <person name="Pedersen J.S."/>
            <person name="Pesole G."/>
            <person name="Phillippy A.M."/>
            <person name="Ponting C.P."/>
            <person name="Pop M."/>
            <person name="Porcelli D."/>
            <person name="Powell J.R."/>
            <person name="Prohaska S."/>
            <person name="Pruitt K."/>
            <person name="Puig M."/>
            <person name="Quesneville H."/>
            <person name="Ram K.R."/>
            <person name="Rand D."/>
            <person name="Rasmussen M.D."/>
            <person name="Reed L.K."/>
            <person name="Reenan R."/>
            <person name="Reily A."/>
            <person name="Remington K.A."/>
            <person name="Rieger T.T."/>
            <person name="Ritchie M.G."/>
            <person name="Robin C."/>
            <person name="Rogers Y.H."/>
            <person name="Rohde C."/>
            <person name="Rozas J."/>
            <person name="Rubenfield M.J."/>
            <person name="Ruiz A."/>
            <person name="Russo S."/>
            <person name="Salzberg S.L."/>
            <person name="Sanchez-Gracia A."/>
            <person name="Saranga D.J."/>
            <person name="Sato H."/>
            <person name="Schaeffer S.W."/>
            <person name="Schatz M.C."/>
            <person name="Schlenke T."/>
            <person name="Schwartz R."/>
            <person name="Segarra C."/>
            <person name="Singh R.S."/>
            <person name="Sirot L."/>
            <person name="Sirota M."/>
            <person name="Sisneros N.B."/>
            <person name="Smith C.D."/>
            <person name="Smith T.F."/>
            <person name="Spieth J."/>
            <person name="Stage D.E."/>
            <person name="Stark A."/>
            <person name="Stephan W."/>
            <person name="Strausberg R.L."/>
            <person name="Strempel S."/>
            <person name="Sturgill D."/>
            <person name="Sutton G."/>
            <person name="Sutton G.G."/>
            <person name="Tao W."/>
            <person name="Teichmann S."/>
            <person name="Tobari Y.N."/>
            <person name="Tomimura Y."/>
            <person name="Tsolas J.M."/>
            <person name="Valente V.L."/>
            <person name="Venter E."/>
            <person name="Venter J.C."/>
            <person name="Vicario S."/>
            <person name="Vieira F.G."/>
            <person name="Vilella A.J."/>
            <person name="Villasante A."/>
            <person name="Walenz B."/>
            <person name="Wang J."/>
            <person name="Wasserman M."/>
            <person name="Watts T."/>
            <person name="Wilson D."/>
            <person name="Wilson R.K."/>
            <person name="Wing R.A."/>
            <person name="Wolfner M.F."/>
            <person name="Wong A."/>
            <person name="Wong G.K."/>
            <person name="Wu C.I."/>
            <person name="Wu G."/>
            <person name="Yamamoto D."/>
            <person name="Yang H.P."/>
            <person name="Yang S.P."/>
            <person name="Yorke J.A."/>
            <person name="Yoshida K."/>
            <person name="Zdobnov E."/>
            <person name="Zhang P."/>
            <person name="Zhang Y."/>
            <person name="Zimin A.V."/>
            <person name="Baldwin J."/>
            <person name="Abdouelleil A."/>
            <person name="Abdulkadir J."/>
            <person name="Abebe A."/>
            <person name="Abera B."/>
            <person name="Abreu J."/>
            <person name="Acer S.C."/>
            <person name="Aftuck L."/>
            <person name="Alexander A."/>
            <person name="An P."/>
            <person name="Anderson E."/>
            <person name="Anderson S."/>
            <person name="Arachi H."/>
            <person name="Azer M."/>
            <person name="Bachantsang P."/>
            <person name="Barry A."/>
            <person name="Bayul T."/>
            <person name="Berlin A."/>
            <person name="Bessette D."/>
            <person name="Bloom T."/>
            <person name="Blye J."/>
            <person name="Boguslavskiy L."/>
            <person name="Bonnet C."/>
            <person name="Boukhgalter B."/>
            <person name="Bourzgui I."/>
            <person name="Brown A."/>
            <person name="Cahill P."/>
            <person name="Channer S."/>
            <person name="Cheshatsang Y."/>
            <person name="Chuda L."/>
            <person name="Citroen M."/>
            <person name="Collymore A."/>
            <person name="Cooke P."/>
            <person name="Costello M."/>
            <person name="D'Aco K."/>
            <person name="Daza R."/>
            <person name="De Haan G."/>
            <person name="DeGray S."/>
            <person name="DeMaso C."/>
            <person name="Dhargay N."/>
            <person name="Dooley K."/>
            <person name="Dooley E."/>
            <person name="Doricent M."/>
            <person name="Dorje P."/>
            <person name="Dorjee K."/>
            <person name="Dupes A."/>
            <person name="Elong R."/>
            <person name="Falk J."/>
            <person name="Farina A."/>
            <person name="Faro S."/>
            <person name="Ferguson D."/>
            <person name="Fisher S."/>
            <person name="Foley C.D."/>
            <person name="Franke A."/>
            <person name="Friedrich D."/>
            <person name="Gadbois L."/>
            <person name="Gearin G."/>
            <person name="Gearin C.R."/>
            <person name="Giannoukos G."/>
            <person name="Goode T."/>
            <person name="Graham J."/>
            <person name="Grandbois E."/>
            <person name="Grewal S."/>
            <person name="Gyaltsen K."/>
            <person name="Hafez N."/>
            <person name="Hagos B."/>
            <person name="Hall J."/>
            <person name="Henson C."/>
            <person name="Hollinger A."/>
            <person name="Honan T."/>
            <person name="Huard M.D."/>
            <person name="Hughes L."/>
            <person name="Hurhula B."/>
            <person name="Husby M.E."/>
            <person name="Kamat A."/>
            <person name="Kanga B."/>
            <person name="Kashin S."/>
            <person name="Khazanovich D."/>
            <person name="Kisner P."/>
            <person name="Lance K."/>
            <person name="Lara M."/>
            <person name="Lee W."/>
            <person name="Lennon N."/>
            <person name="Letendre F."/>
            <person name="LeVine R."/>
            <person name="Lipovsky A."/>
            <person name="Liu X."/>
            <person name="Liu J."/>
            <person name="Liu S."/>
            <person name="Lokyitsang T."/>
            <person name="Lokyitsang Y."/>
            <person name="Lubonja R."/>
            <person name="Lui A."/>
            <person name="MacDonald P."/>
            <person name="Magnisalis V."/>
            <person name="Maru K."/>
            <person name="Matthews C."/>
            <person name="McCusker W."/>
            <person name="McDonough S."/>
            <person name="Mehta T."/>
            <person name="Meldrim J."/>
            <person name="Meneus L."/>
            <person name="Mihai O."/>
            <person name="Mihalev A."/>
            <person name="Mihova T."/>
            <person name="Mittelman R."/>
            <person name="Mlenga V."/>
            <person name="Montmayeur A."/>
            <person name="Mulrain L."/>
            <person name="Navidi A."/>
            <person name="Naylor J."/>
            <person name="Negash T."/>
            <person name="Nguyen T."/>
            <person name="Nguyen N."/>
            <person name="Nicol R."/>
            <person name="Norbu C."/>
            <person name="Norbu N."/>
            <person name="Novod N."/>
            <person name="O'Neill B."/>
            <person name="Osman S."/>
            <person name="Markiewicz E."/>
            <person name="Oyono O.L."/>
            <person name="Patti C."/>
            <person name="Phunkhang P."/>
            <person name="Pierre F."/>
            <person name="Priest M."/>
            <person name="Raghuraman S."/>
            <person name="Rege F."/>
            <person name="Reyes R."/>
            <person name="Rise C."/>
            <person name="Rogov P."/>
            <person name="Ross K."/>
            <person name="Ryan E."/>
            <person name="Settipalli S."/>
            <person name="Shea T."/>
            <person name="Sherpa N."/>
            <person name="Shi L."/>
            <person name="Shih D."/>
            <person name="Sparrow T."/>
            <person name="Spaulding J."/>
            <person name="Stalker J."/>
            <person name="Stange-Thomann N."/>
            <person name="Stavropoulos S."/>
            <person name="Stone C."/>
            <person name="Strader C."/>
            <person name="Tesfaye S."/>
            <person name="Thomson T."/>
            <person name="Thoulutsang Y."/>
            <person name="Thoulutsang D."/>
            <person name="Topham K."/>
            <person name="Topping I."/>
            <person name="Tsamla T."/>
            <person name="Vassiliev H."/>
            <person name="Vo A."/>
            <person name="Wangchuk T."/>
            <person name="Wangdi T."/>
            <person name="Weiand M."/>
            <person name="Wilkinson J."/>
            <person name="Wilson A."/>
            <person name="Yadav S."/>
            <person name="Young G."/>
            <person name="Yu Q."/>
            <person name="Zembek L."/>
            <person name="Zhong D."/>
            <person name="Zimmer A."/>
            <person name="Zwirko Z."/>
            <person name="Jaffe D.B."/>
            <person name="Alvarez P."/>
            <person name="Brockman W."/>
            <person name="Butler J."/>
            <person name="Chin C."/>
            <person name="Gnerre S."/>
            <person name="Grabherr M."/>
            <person name="Kleber M."/>
            <person name="Mauceli E."/>
            <person name="MacCallum I."/>
        </authorList>
    </citation>
    <scope>NUCLEOTIDE SEQUENCE [LARGE SCALE GENOMIC DNA]</scope>
    <source>
        <strain evidence="9">MSH-3 / Tucson 14011-0111.49</strain>
    </source>
</reference>
<feature type="coiled-coil region" evidence="4">
    <location>
        <begin position="911"/>
        <end position="977"/>
    </location>
</feature>
<sequence length="1352" mass="151488">MVSKNSKKKQVSQQQQQQPPATSTTTTSSSATATKLTKQLGPDATATLTTKSSSTSMEHESVSYGEPVASTSSSTPVLAASTASSSPMPAAGVRSYSRSSKSKAAMSSSQSSYTEKSQSKLQSQSQSQSEQFSSSSSSTAKISRDYSNEKIIASIDLLESEKKEPVFSVPIEVVEITTPTLSMSASGGSLSKMYTSSSMSSSQQRQQQQASSSSTYFASTTSSSSNRSANETLIASERADTAATGMTSSGARKQVGFDTSSSTNTNTNISVDVNTNTNTNTNTKSTSSSSSKSFSESQSVPKLPPASGTADGPTSVTSSSCPEPVAAPSAVTTTKGTSSTSQNDKLEQLSGTTTAVDHNKATSSTSKKEVSESTTRSSSSSTKQSTSSSKKEVYDVKTKTWTELSDGTNPHPGGNTSKPTFERYVSKESDGSCKVTYKKKIYDRRNNRWRVVDERTVDSTADRGYPEIVDDVINTTTTTYTTKVYDTKLGKWTVVDEKSYRDSKAFVPNDIAREIEKDNTDVANITTTTEVTKIFDASINDWRVLDEKVHTDVIEKIVETPKKTIYVDEFVEIEKNTSISENNENITLNLNETSKHKNITENIYDEIDYVRTDKKRLDDSRNRGVVKNKNTTHSERCICEICTCGRHHCSTSTTKSTENTIIETDAESEEKREELQNAVEDYKVKLSNFDQNVNELRAQLDQVSAERDHLLETVRSNEQIASSFRQEKNSIIEERDSLLTLIERQNAELERLKEDLHSYRQQLSNAISAKCEAIARVDEIQSKEVALQTKEQRIENERIMLQNEIRLLNSDLNRNNSELQNIRRENSLNTIQLENSLREKCDALQILQAEHAQVVEVVGQLNEKIGELTSNAYKQSMASEKYVATLKNELDAKNKLFEIYKSTEEQNQADKNELLQGIAEMKRMLSEVTEQHDKVEAELSSTKQQHSSELAERDATITDLRKEISEANRLLAQSKGQSLEEAICKLSPSAAVASRVIHPDFTITELYLKYVKALDELELANLDNSKMKLHMESMYKEIQERAPEIEQLRIDFENLKEAYDHIIPERDVLLGKKQCLEETLDRATFDLKSITKNNQLLEKSTKDLGRQVCTLLDELNCLRAGVRHVNHNRSGDSTSQSTNFDVITDQLVTFDSIVELQAQNQKLLQLTRQLAQTMDEQENERDTEKLEMNRERVKRAQERCSLLEEQLTEKNNALNLLSSKCERYQKYFFAAQKRQGRQTVNLDDSAADMDVSESSTLNTSAKAAEHTKEEVRKLEQRIHSLEKQLVEETNKYASLKENYEYYTSEKRKNDALAQEQFDSMRKEVRELTSNNCKLLNATDFQKEQIDILNREH</sequence>
<gene>
    <name evidence="8" type="primary">Dper\GL17207</name>
    <name evidence="8" type="ORF">Dper_GL17207</name>
</gene>
<feature type="region of interest" description="Disordered" evidence="5">
    <location>
        <begin position="1"/>
        <end position="145"/>
    </location>
</feature>
<evidence type="ECO:0000313" key="9">
    <source>
        <dbReference type="Proteomes" id="UP000008744"/>
    </source>
</evidence>
<feature type="domain" description="NUA/TPR/MLP1-2-like" evidence="7">
    <location>
        <begin position="1080"/>
        <end position="1178"/>
    </location>
</feature>
<feature type="compositionally biased region" description="Low complexity" evidence="5">
    <location>
        <begin position="257"/>
        <end position="295"/>
    </location>
</feature>
<keyword evidence="3" id="KW-0539">Nucleus</keyword>
<feature type="compositionally biased region" description="Polar residues" evidence="5">
    <location>
        <begin position="312"/>
        <end position="321"/>
    </location>
</feature>
<feature type="compositionally biased region" description="Basic and acidic residues" evidence="5">
    <location>
        <begin position="389"/>
        <end position="400"/>
    </location>
</feature>
<dbReference type="Proteomes" id="UP000008744">
    <property type="component" value="Unassembled WGS sequence"/>
</dbReference>
<dbReference type="Pfam" id="PF25481">
    <property type="entry name" value="Nucleoprot-TPR"/>
    <property type="match status" value="1"/>
</dbReference>
<feature type="compositionally biased region" description="Low complexity" evidence="5">
    <location>
        <begin position="372"/>
        <end position="388"/>
    </location>
</feature>
<dbReference type="GO" id="GO:0006406">
    <property type="term" value="P:mRNA export from nucleus"/>
    <property type="evidence" value="ECO:0007669"/>
    <property type="project" value="TreeGrafter"/>
</dbReference>
<evidence type="ECO:0000259" key="6">
    <source>
        <dbReference type="Pfam" id="PF25481"/>
    </source>
</evidence>
<dbReference type="GO" id="GO:1901673">
    <property type="term" value="P:regulation of mitotic spindle assembly"/>
    <property type="evidence" value="ECO:0007669"/>
    <property type="project" value="TreeGrafter"/>
</dbReference>
<evidence type="ECO:0000256" key="2">
    <source>
        <dbReference type="ARBA" id="ARBA00023054"/>
    </source>
</evidence>
<dbReference type="InterPro" id="IPR057974">
    <property type="entry name" value="NUA/TPR/MLP1-2-like_dom"/>
</dbReference>
<feature type="compositionally biased region" description="Basic residues" evidence="5">
    <location>
        <begin position="1"/>
        <end position="10"/>
    </location>
</feature>
<dbReference type="PANTHER" id="PTHR18898">
    <property type="entry name" value="NUCLEOPROTEIN TPR-RELATED"/>
    <property type="match status" value="1"/>
</dbReference>
<dbReference type="OrthoDB" id="343070at2759"/>
<feature type="coiled-coil region" evidence="4">
    <location>
        <begin position="661"/>
        <end position="825"/>
    </location>
</feature>
<feature type="coiled-coil region" evidence="4">
    <location>
        <begin position="1153"/>
        <end position="1220"/>
    </location>
</feature>
<dbReference type="PANTHER" id="PTHR18898:SF2">
    <property type="entry name" value="NUCLEOPROTEIN TPR"/>
    <property type="match status" value="1"/>
</dbReference>
<dbReference type="InterPro" id="IPR057577">
    <property type="entry name" value="Nucleoprot-TPR/MLP1_dom"/>
</dbReference>
<accession>B4GG50</accession>
<evidence type="ECO:0000313" key="8">
    <source>
        <dbReference type="EMBL" id="EDW35470.1"/>
    </source>
</evidence>
<dbReference type="Pfam" id="PF25785">
    <property type="entry name" value="TPR"/>
    <property type="match status" value="1"/>
</dbReference>
<feature type="coiled-coil region" evidence="4">
    <location>
        <begin position="1257"/>
        <end position="1298"/>
    </location>
</feature>
<feature type="region of interest" description="Disordered" evidence="5">
    <location>
        <begin position="178"/>
        <end position="421"/>
    </location>
</feature>
<evidence type="ECO:0000256" key="1">
    <source>
        <dbReference type="ARBA" id="ARBA00004123"/>
    </source>
</evidence>
<feature type="compositionally biased region" description="Low complexity" evidence="5">
    <location>
        <begin position="11"/>
        <end position="56"/>
    </location>
</feature>
<dbReference type="GO" id="GO:0005643">
    <property type="term" value="C:nuclear pore"/>
    <property type="evidence" value="ECO:0007669"/>
    <property type="project" value="TreeGrafter"/>
</dbReference>
<feature type="domain" description="Nucleoprotein TPR/MPL1" evidence="6">
    <location>
        <begin position="782"/>
        <end position="854"/>
    </location>
</feature>
<dbReference type="OMA" id="WTHRTTH"/>
<dbReference type="STRING" id="7234.B4GG50"/>
<dbReference type="GO" id="GO:0017056">
    <property type="term" value="F:structural constituent of nuclear pore"/>
    <property type="evidence" value="ECO:0007669"/>
    <property type="project" value="TreeGrafter"/>
</dbReference>
<feature type="compositionally biased region" description="Polar residues" evidence="5">
    <location>
        <begin position="401"/>
        <end position="419"/>
    </location>
</feature>
<dbReference type="EMBL" id="CH479183">
    <property type="protein sequence ID" value="EDW35470.1"/>
    <property type="molecule type" value="Genomic_DNA"/>
</dbReference>
<name>B4GG50_DROPE</name>
<evidence type="ECO:0000256" key="5">
    <source>
        <dbReference type="SAM" id="MobiDB-lite"/>
    </source>
</evidence>
<dbReference type="eggNOG" id="KOG4674">
    <property type="taxonomic scope" value="Eukaryota"/>
</dbReference>
<feature type="compositionally biased region" description="Low complexity" evidence="5">
    <location>
        <begin position="79"/>
        <end position="138"/>
    </location>
</feature>
<proteinExistence type="predicted"/>
<organism evidence="9">
    <name type="scientific">Drosophila persimilis</name>
    <name type="common">Fruit fly</name>
    <dbReference type="NCBI Taxonomy" id="7234"/>
    <lineage>
        <taxon>Eukaryota</taxon>
        <taxon>Metazoa</taxon>
        <taxon>Ecdysozoa</taxon>
        <taxon>Arthropoda</taxon>
        <taxon>Hexapoda</taxon>
        <taxon>Insecta</taxon>
        <taxon>Pterygota</taxon>
        <taxon>Neoptera</taxon>
        <taxon>Endopterygota</taxon>
        <taxon>Diptera</taxon>
        <taxon>Brachycera</taxon>
        <taxon>Muscomorpha</taxon>
        <taxon>Ephydroidea</taxon>
        <taxon>Drosophilidae</taxon>
        <taxon>Drosophila</taxon>
        <taxon>Sophophora</taxon>
    </lineage>
</organism>